<dbReference type="Gene3D" id="3.10.450.590">
    <property type="match status" value="1"/>
</dbReference>
<comment type="caution">
    <text evidence="3">The sequence shown here is derived from an EMBL/GenBank/DDBJ whole genome shotgun (WGS) entry which is preliminary data.</text>
</comment>
<reference evidence="3 4" key="1">
    <citation type="journal article" date="2013" name="Genome Announc.">
        <title>Draft Genome Sequence of Arcticibacter svalbardensis Strain MN12-7T, a Member of the Family Sphingobacteriaceae Isolated from an Arctic Soil Sample.</title>
        <authorList>
            <person name="Shivaji S."/>
            <person name="Ara S."/>
            <person name="Prasad S."/>
            <person name="Manasa B.P."/>
            <person name="Begum Z."/>
            <person name="Singh A."/>
            <person name="Kumar Pinnaka A."/>
        </authorList>
    </citation>
    <scope>NUCLEOTIDE SEQUENCE [LARGE SCALE GENOMIC DNA]</scope>
    <source>
        <strain evidence="3 4">MN12-7</strain>
    </source>
</reference>
<protein>
    <submittedName>
        <fullName evidence="3">Alpha/beta hydrolase fold protein</fullName>
    </submittedName>
</protein>
<dbReference type="PATRIC" id="fig|1150600.3.peg.2538"/>
<dbReference type="InterPro" id="IPR029058">
    <property type="entry name" value="AB_hydrolase_fold"/>
</dbReference>
<keyword evidence="4" id="KW-1185">Reference proteome</keyword>
<dbReference type="PANTHER" id="PTHR43265">
    <property type="entry name" value="ESTERASE ESTD"/>
    <property type="match status" value="1"/>
</dbReference>
<name>R9GRJ8_9SPHI</name>
<gene>
    <name evidence="3" type="ORF">ADIARSV_2564</name>
</gene>
<dbReference type="STRING" id="1150600.ADIARSV_2564"/>
<dbReference type="OrthoDB" id="9809549at2"/>
<feature type="domain" description="Serine aminopeptidase S33" evidence="1">
    <location>
        <begin position="180"/>
        <end position="273"/>
    </location>
</feature>
<dbReference type="EMBL" id="AQPN01000090">
    <property type="protein sequence ID" value="EOR94323.1"/>
    <property type="molecule type" value="Genomic_DNA"/>
</dbReference>
<dbReference type="Proteomes" id="UP000014174">
    <property type="component" value="Unassembled WGS sequence"/>
</dbReference>
<dbReference type="InterPro" id="IPR024981">
    <property type="entry name" value="DUF3887"/>
</dbReference>
<organism evidence="3 4">
    <name type="scientific">Arcticibacter svalbardensis MN12-7</name>
    <dbReference type="NCBI Taxonomy" id="1150600"/>
    <lineage>
        <taxon>Bacteria</taxon>
        <taxon>Pseudomonadati</taxon>
        <taxon>Bacteroidota</taxon>
        <taxon>Sphingobacteriia</taxon>
        <taxon>Sphingobacteriales</taxon>
        <taxon>Sphingobacteriaceae</taxon>
        <taxon>Arcticibacter</taxon>
    </lineage>
</organism>
<dbReference type="Gene3D" id="3.40.50.1820">
    <property type="entry name" value="alpha/beta hydrolase"/>
    <property type="match status" value="1"/>
</dbReference>
<dbReference type="RefSeq" id="WP_016195795.1">
    <property type="nucleotide sequence ID" value="NZ_AQPN01000090.1"/>
</dbReference>
<evidence type="ECO:0000259" key="2">
    <source>
        <dbReference type="Pfam" id="PF13026"/>
    </source>
</evidence>
<dbReference type="SUPFAM" id="SSF53474">
    <property type="entry name" value="alpha/beta-Hydrolases"/>
    <property type="match status" value="1"/>
</dbReference>
<dbReference type="GO" id="GO:0052689">
    <property type="term" value="F:carboxylic ester hydrolase activity"/>
    <property type="evidence" value="ECO:0007669"/>
    <property type="project" value="TreeGrafter"/>
</dbReference>
<dbReference type="InterPro" id="IPR022742">
    <property type="entry name" value="Hydrolase_4"/>
</dbReference>
<evidence type="ECO:0000313" key="4">
    <source>
        <dbReference type="Proteomes" id="UP000014174"/>
    </source>
</evidence>
<evidence type="ECO:0000259" key="1">
    <source>
        <dbReference type="Pfam" id="PF12146"/>
    </source>
</evidence>
<evidence type="ECO:0000313" key="3">
    <source>
        <dbReference type="EMBL" id="EOR94323.1"/>
    </source>
</evidence>
<accession>R9GRJ8</accession>
<dbReference type="PANTHER" id="PTHR43265:SF1">
    <property type="entry name" value="ESTERASE ESTD"/>
    <property type="match status" value="1"/>
</dbReference>
<feature type="domain" description="DUF3887" evidence="2">
    <location>
        <begin position="29"/>
        <end position="114"/>
    </location>
</feature>
<dbReference type="Pfam" id="PF13026">
    <property type="entry name" value="DUF3887"/>
    <property type="match status" value="1"/>
</dbReference>
<dbReference type="InterPro" id="IPR053145">
    <property type="entry name" value="AB_hydrolase_Est10"/>
</dbReference>
<dbReference type="eggNOG" id="COG1073">
    <property type="taxonomic scope" value="Bacteria"/>
</dbReference>
<dbReference type="Pfam" id="PF12146">
    <property type="entry name" value="Hydrolase_4"/>
    <property type="match status" value="1"/>
</dbReference>
<keyword evidence="3" id="KW-0378">Hydrolase</keyword>
<sequence length="423" mass="46552">MKPILITTCLFFILINGYSQETQTTKNLAAKFVSYYNADQADSLYSLCSDEVKKSLPASSVPAIISQLKNQLGKLLSTEFTSADKGITTYICPFEKSGPVLYLHFDQNNKLAGFYVNVDKRQQIPLKDTEQLVTITTTSSELKGTLSVPKVSVKIPVVLLIAGSGPTDRNGNSSLIKGKSNYFLKISDELYANKIAVLRYDKRGIGQSTTTESEINTKFEDMVDDAAALIKFLKKDSRFSKVIVAGHSEGSLIGMLASEREKADGFISLAGAGFPITEIIKSQYKEVLSADDYKSASAVLDTIEAGKPVRQQLKNGLEIQFRSSILPYLNSWMKYNPQTVVSKLTMPVLIVQGTHDIQVNVENARQLKKANPGAKLVLIEGMSHILKEGPVDRQLNIATYSNDDLALHPKLVPELEQFINGIK</sequence>
<proteinExistence type="predicted"/>
<dbReference type="AlphaFoldDB" id="R9GRJ8"/>